<feature type="region of interest" description="Disordered" evidence="6">
    <location>
        <begin position="206"/>
        <end position="233"/>
    </location>
</feature>
<dbReference type="PANTHER" id="PTHR12802:SF178">
    <property type="entry name" value="OS02G0685200 PROTEIN"/>
    <property type="match status" value="1"/>
</dbReference>
<feature type="compositionally biased region" description="Basic and acidic residues" evidence="6">
    <location>
        <begin position="141"/>
        <end position="165"/>
    </location>
</feature>
<evidence type="ECO:0000259" key="7">
    <source>
        <dbReference type="PROSITE" id="PS50090"/>
    </source>
</evidence>
<feature type="domain" description="Myb-like" evidence="7">
    <location>
        <begin position="51"/>
        <end position="101"/>
    </location>
</feature>
<protein>
    <submittedName>
        <fullName evidence="10">Uncharacterized protein</fullName>
    </submittedName>
</protein>
<dbReference type="EMBL" id="CAJGYO010000007">
    <property type="protein sequence ID" value="CAD6242951.1"/>
    <property type="molecule type" value="Genomic_DNA"/>
</dbReference>
<feature type="compositionally biased region" description="Basic and acidic residues" evidence="6">
    <location>
        <begin position="28"/>
        <end position="42"/>
    </location>
</feature>
<gene>
    <name evidence="10" type="ORF">NCGR_LOCUS28276</name>
</gene>
<dbReference type="OrthoDB" id="118550at2759"/>
<dbReference type="InterPro" id="IPR017930">
    <property type="entry name" value="Myb_dom"/>
</dbReference>
<evidence type="ECO:0000313" key="10">
    <source>
        <dbReference type="EMBL" id="CAD6242951.1"/>
    </source>
</evidence>
<dbReference type="CDD" id="cd00167">
    <property type="entry name" value="SANT"/>
    <property type="match status" value="1"/>
</dbReference>
<sequence>MASLEQFPVATDETAVADRAGGGTTVHHPLDPRDMDLSGEEHVPKARKPYTITKQREKWTEDEHRRFLEALQLHGRAWRRIQEHIGTKTAVQIRSHAQKFFTKVVRESSSGTGSNASAGAAPAIQIPPPRPKRKPAHPYPRKVDAAAKKPAPELKQLEKPPPLHDQDEEGSPTSVLTSAHTVLRAEEGLGSVFANSSSASRLPALSAAGSDERGNGGGSLASSVDGEDACASPRTTVPYTTKVLGDANEVGSEAPIFKLFGKKVVVEDLKTDSSPASAVQAIRNGNPIGAAGATSPWNPWQGSVQVQQLMYLVPQPDGLAAQPVVPWFGYNGSLPCAVFYPQAVASSAQEHQQQQQASELLDHRRAQREGSLTGSNMAASSAAAVPAASAAQNSDPAESSRHGPRQENTTSDGYAAPRRAAAVPRLTKCASSASFSGRGFVPYKRCAAENEAPRPVAPGEEADGELTRLCL</sequence>
<accession>A0A811PJE5</accession>
<dbReference type="PROSITE" id="PS51294">
    <property type="entry name" value="HTH_MYB"/>
    <property type="match status" value="1"/>
</dbReference>
<evidence type="ECO:0000259" key="9">
    <source>
        <dbReference type="PROSITE" id="PS51294"/>
    </source>
</evidence>
<evidence type="ECO:0000256" key="4">
    <source>
        <dbReference type="ARBA" id="ARBA00023163"/>
    </source>
</evidence>
<evidence type="ECO:0000313" key="11">
    <source>
        <dbReference type="Proteomes" id="UP000604825"/>
    </source>
</evidence>
<dbReference type="GO" id="GO:0005634">
    <property type="term" value="C:nucleus"/>
    <property type="evidence" value="ECO:0007669"/>
    <property type="project" value="UniProtKB-SubCell"/>
</dbReference>
<evidence type="ECO:0000256" key="6">
    <source>
        <dbReference type="SAM" id="MobiDB-lite"/>
    </source>
</evidence>
<dbReference type="AlphaFoldDB" id="A0A811PJE5"/>
<feature type="region of interest" description="Disordered" evidence="6">
    <location>
        <begin position="367"/>
        <end position="417"/>
    </location>
</feature>
<dbReference type="InterPro" id="IPR001005">
    <property type="entry name" value="SANT/Myb"/>
</dbReference>
<evidence type="ECO:0000256" key="3">
    <source>
        <dbReference type="ARBA" id="ARBA00023125"/>
    </source>
</evidence>
<keyword evidence="4" id="KW-0804">Transcription</keyword>
<dbReference type="PROSITE" id="PS51293">
    <property type="entry name" value="SANT"/>
    <property type="match status" value="1"/>
</dbReference>
<feature type="region of interest" description="Disordered" evidence="6">
    <location>
        <begin position="449"/>
        <end position="471"/>
    </location>
</feature>
<keyword evidence="11" id="KW-1185">Reference proteome</keyword>
<feature type="domain" description="HTH myb-type" evidence="9">
    <location>
        <begin position="51"/>
        <end position="105"/>
    </location>
</feature>
<keyword evidence="5" id="KW-0539">Nucleus</keyword>
<dbReference type="PROSITE" id="PS50090">
    <property type="entry name" value="MYB_LIKE"/>
    <property type="match status" value="1"/>
</dbReference>
<dbReference type="GO" id="GO:0003677">
    <property type="term" value="F:DNA binding"/>
    <property type="evidence" value="ECO:0007669"/>
    <property type="project" value="UniProtKB-KW"/>
</dbReference>
<dbReference type="InterPro" id="IPR017884">
    <property type="entry name" value="SANT_dom"/>
</dbReference>
<evidence type="ECO:0000256" key="2">
    <source>
        <dbReference type="ARBA" id="ARBA00023015"/>
    </source>
</evidence>
<feature type="region of interest" description="Disordered" evidence="6">
    <location>
        <begin position="1"/>
        <end position="42"/>
    </location>
</feature>
<name>A0A811PJE5_9POAL</name>
<keyword evidence="2" id="KW-0805">Transcription regulation</keyword>
<feature type="compositionally biased region" description="Basic residues" evidence="6">
    <location>
        <begin position="130"/>
        <end position="140"/>
    </location>
</feature>
<dbReference type="PANTHER" id="PTHR12802">
    <property type="entry name" value="SWI/SNF COMPLEX-RELATED"/>
    <property type="match status" value="1"/>
</dbReference>
<organism evidence="10 11">
    <name type="scientific">Miscanthus lutarioriparius</name>
    <dbReference type="NCBI Taxonomy" id="422564"/>
    <lineage>
        <taxon>Eukaryota</taxon>
        <taxon>Viridiplantae</taxon>
        <taxon>Streptophyta</taxon>
        <taxon>Embryophyta</taxon>
        <taxon>Tracheophyta</taxon>
        <taxon>Spermatophyta</taxon>
        <taxon>Magnoliopsida</taxon>
        <taxon>Liliopsida</taxon>
        <taxon>Poales</taxon>
        <taxon>Poaceae</taxon>
        <taxon>PACMAD clade</taxon>
        <taxon>Panicoideae</taxon>
        <taxon>Andropogonodae</taxon>
        <taxon>Andropogoneae</taxon>
        <taxon>Saccharinae</taxon>
        <taxon>Miscanthus</taxon>
    </lineage>
</organism>
<evidence type="ECO:0000256" key="5">
    <source>
        <dbReference type="ARBA" id="ARBA00023242"/>
    </source>
</evidence>
<feature type="domain" description="SANT" evidence="8">
    <location>
        <begin position="54"/>
        <end position="105"/>
    </location>
</feature>
<dbReference type="FunFam" id="1.10.10.60:FF:000023">
    <property type="entry name" value="protein REVEILLE 6 isoform X1"/>
    <property type="match status" value="1"/>
</dbReference>
<comment type="subcellular location">
    <subcellularLocation>
        <location evidence="1">Nucleus</location>
    </subcellularLocation>
</comment>
<evidence type="ECO:0000256" key="1">
    <source>
        <dbReference type="ARBA" id="ARBA00004123"/>
    </source>
</evidence>
<dbReference type="InterPro" id="IPR009057">
    <property type="entry name" value="Homeodomain-like_sf"/>
</dbReference>
<dbReference type="GO" id="GO:0010468">
    <property type="term" value="P:regulation of gene expression"/>
    <property type="evidence" value="ECO:0007669"/>
    <property type="project" value="UniProtKB-ARBA"/>
</dbReference>
<dbReference type="InterPro" id="IPR006447">
    <property type="entry name" value="Myb_dom_plants"/>
</dbReference>
<dbReference type="NCBIfam" id="TIGR01557">
    <property type="entry name" value="myb_SHAQKYF"/>
    <property type="match status" value="1"/>
</dbReference>
<feature type="compositionally biased region" description="Low complexity" evidence="6">
    <location>
        <begin position="378"/>
        <end position="391"/>
    </location>
</feature>
<dbReference type="Pfam" id="PF00249">
    <property type="entry name" value="Myb_DNA-binding"/>
    <property type="match status" value="1"/>
</dbReference>
<dbReference type="Gene3D" id="1.10.10.60">
    <property type="entry name" value="Homeodomain-like"/>
    <property type="match status" value="1"/>
</dbReference>
<keyword evidence="3" id="KW-0238">DNA-binding</keyword>
<proteinExistence type="predicted"/>
<evidence type="ECO:0000259" key="8">
    <source>
        <dbReference type="PROSITE" id="PS51293"/>
    </source>
</evidence>
<dbReference type="Proteomes" id="UP000604825">
    <property type="component" value="Unassembled WGS sequence"/>
</dbReference>
<dbReference type="SMART" id="SM00717">
    <property type="entry name" value="SANT"/>
    <property type="match status" value="1"/>
</dbReference>
<dbReference type="SUPFAM" id="SSF46689">
    <property type="entry name" value="Homeodomain-like"/>
    <property type="match status" value="1"/>
</dbReference>
<feature type="region of interest" description="Disordered" evidence="6">
    <location>
        <begin position="104"/>
        <end position="175"/>
    </location>
</feature>
<reference evidence="10" key="1">
    <citation type="submission" date="2020-10" db="EMBL/GenBank/DDBJ databases">
        <authorList>
            <person name="Han B."/>
            <person name="Lu T."/>
            <person name="Zhao Q."/>
            <person name="Huang X."/>
            <person name="Zhao Y."/>
        </authorList>
    </citation>
    <scope>NUCLEOTIDE SEQUENCE</scope>
</reference>
<comment type="caution">
    <text evidence="10">The sequence shown here is derived from an EMBL/GenBank/DDBJ whole genome shotgun (WGS) entry which is preliminary data.</text>
</comment>